<name>A0A2C8YSB1_9MICO</name>
<dbReference type="GO" id="GO:0046872">
    <property type="term" value="F:metal ion binding"/>
    <property type="evidence" value="ECO:0007669"/>
    <property type="project" value="UniProtKB-KW"/>
</dbReference>
<evidence type="ECO:0000313" key="7">
    <source>
        <dbReference type="Proteomes" id="UP000219440"/>
    </source>
</evidence>
<evidence type="ECO:0000256" key="3">
    <source>
        <dbReference type="ARBA" id="ARBA00022729"/>
    </source>
</evidence>
<evidence type="ECO:0000256" key="1">
    <source>
        <dbReference type="ARBA" id="ARBA00009175"/>
    </source>
</evidence>
<evidence type="ECO:0000256" key="4">
    <source>
        <dbReference type="PIRSR" id="PIRSR004846-1"/>
    </source>
</evidence>
<dbReference type="Pfam" id="PF13531">
    <property type="entry name" value="SBP_bac_11"/>
    <property type="match status" value="1"/>
</dbReference>
<dbReference type="SUPFAM" id="SSF53850">
    <property type="entry name" value="Periplasmic binding protein-like II"/>
    <property type="match status" value="1"/>
</dbReference>
<feature type="chain" id="PRO_5012451686" evidence="5">
    <location>
        <begin position="24"/>
        <end position="260"/>
    </location>
</feature>
<dbReference type="InterPro" id="IPR050682">
    <property type="entry name" value="ModA/WtpA"/>
</dbReference>
<comment type="similarity">
    <text evidence="1">Belongs to the bacterial solute-binding protein ModA family.</text>
</comment>
<keyword evidence="7" id="KW-1185">Reference proteome</keyword>
<dbReference type="Gene3D" id="3.40.190.10">
    <property type="entry name" value="Periplasmic binding protein-like II"/>
    <property type="match status" value="2"/>
</dbReference>
<evidence type="ECO:0000256" key="2">
    <source>
        <dbReference type="ARBA" id="ARBA00022723"/>
    </source>
</evidence>
<feature type="binding site" evidence="4">
    <location>
        <position position="75"/>
    </location>
    <ligand>
        <name>molybdate</name>
        <dbReference type="ChEBI" id="CHEBI:36264"/>
    </ligand>
</feature>
<feature type="binding site" evidence="4">
    <location>
        <position position="196"/>
    </location>
    <ligand>
        <name>molybdate</name>
        <dbReference type="ChEBI" id="CHEBI:36264"/>
    </ligand>
</feature>
<evidence type="ECO:0000256" key="5">
    <source>
        <dbReference type="SAM" id="SignalP"/>
    </source>
</evidence>
<dbReference type="NCBIfam" id="TIGR01256">
    <property type="entry name" value="modA"/>
    <property type="match status" value="1"/>
</dbReference>
<dbReference type="PANTHER" id="PTHR30632">
    <property type="entry name" value="MOLYBDATE-BINDING PERIPLASMIC PROTEIN"/>
    <property type="match status" value="1"/>
</dbReference>
<keyword evidence="4" id="KW-0500">Molybdenum</keyword>
<keyword evidence="2 4" id="KW-0479">Metal-binding</keyword>
<organism evidence="6 7">
    <name type="scientific">Salinibacterium xinjiangense</name>
    <dbReference type="NCBI Taxonomy" id="386302"/>
    <lineage>
        <taxon>Bacteria</taxon>
        <taxon>Bacillati</taxon>
        <taxon>Actinomycetota</taxon>
        <taxon>Actinomycetes</taxon>
        <taxon>Micrococcales</taxon>
        <taxon>Microbacteriaceae</taxon>
        <taxon>Salinibacterium</taxon>
    </lineage>
</organism>
<dbReference type="AlphaFoldDB" id="A0A2C8YSB1"/>
<gene>
    <name evidence="6" type="ORF">SAMN06296378_0551</name>
</gene>
<proteinExistence type="inferred from homology"/>
<dbReference type="PROSITE" id="PS51257">
    <property type="entry name" value="PROKAR_LIPOPROTEIN"/>
    <property type="match status" value="1"/>
</dbReference>
<dbReference type="Proteomes" id="UP000219440">
    <property type="component" value="Unassembled WGS sequence"/>
</dbReference>
<accession>A0A2C8YSB1</accession>
<sequence length="260" mass="25959">MKRALVTLVAAGLLLAGCSAAPATQPTPEPTAEDTLTGTVNVFAAASLTETFGAIADAFTKEHPDVNIAFNFGGSSALATQIVEGAPVDVFAAASGTTMKTVTDAALTDGEPTVFVTNTLEIAVPAGNPGGVSGLADFANPDLSIAICAVEVPCGAASKTVFDGAGIVAAPDTLEQDVKAVLTKVELGEVDAGLVYKTDVLAAGDKVEGIEFSEASTAVGKYPIVQLAASTNKNAAAAFVAYVLSPAGKKILDRAAFGTP</sequence>
<protein>
    <submittedName>
        <fullName evidence="6">Molybdate transport system substrate-binding protein</fullName>
    </submittedName>
</protein>
<dbReference type="InterPro" id="IPR005950">
    <property type="entry name" value="ModA"/>
</dbReference>
<reference evidence="6 7" key="1">
    <citation type="submission" date="2017-09" db="EMBL/GenBank/DDBJ databases">
        <authorList>
            <person name="Ehlers B."/>
            <person name="Leendertz F.H."/>
        </authorList>
    </citation>
    <scope>NUCLEOTIDE SEQUENCE [LARGE SCALE GENOMIC DNA]</scope>
    <source>
        <strain evidence="6 7">CGMCC 1.05381</strain>
    </source>
</reference>
<feature type="binding site" evidence="4">
    <location>
        <position position="178"/>
    </location>
    <ligand>
        <name>molybdate</name>
        <dbReference type="ChEBI" id="CHEBI:36264"/>
    </ligand>
</feature>
<feature type="signal peptide" evidence="5">
    <location>
        <begin position="1"/>
        <end position="23"/>
    </location>
</feature>
<evidence type="ECO:0000313" key="6">
    <source>
        <dbReference type="EMBL" id="SOE53428.1"/>
    </source>
</evidence>
<dbReference type="GO" id="GO:0015689">
    <property type="term" value="P:molybdate ion transport"/>
    <property type="evidence" value="ECO:0007669"/>
    <property type="project" value="InterPro"/>
</dbReference>
<dbReference type="EMBL" id="OCST01000001">
    <property type="protein sequence ID" value="SOE53428.1"/>
    <property type="molecule type" value="Genomic_DNA"/>
</dbReference>
<dbReference type="RefSeq" id="WP_097059668.1">
    <property type="nucleotide sequence ID" value="NZ_BMLC01000002.1"/>
</dbReference>
<dbReference type="OrthoDB" id="9785015at2"/>
<dbReference type="PANTHER" id="PTHR30632:SF0">
    <property type="entry name" value="SULFATE-BINDING PROTEIN"/>
    <property type="match status" value="1"/>
</dbReference>
<dbReference type="GO" id="GO:0030973">
    <property type="term" value="F:molybdate ion binding"/>
    <property type="evidence" value="ECO:0007669"/>
    <property type="project" value="TreeGrafter"/>
</dbReference>
<keyword evidence="3 5" id="KW-0732">Signal</keyword>
<feature type="binding site" evidence="4">
    <location>
        <position position="47"/>
    </location>
    <ligand>
        <name>molybdate</name>
        <dbReference type="ChEBI" id="CHEBI:36264"/>
    </ligand>
</feature>
<dbReference type="PIRSF" id="PIRSF004846">
    <property type="entry name" value="ModA"/>
    <property type="match status" value="1"/>
</dbReference>